<evidence type="ECO:0008006" key="3">
    <source>
        <dbReference type="Google" id="ProtNLM"/>
    </source>
</evidence>
<dbReference type="EMBL" id="CAKLPX010000002">
    <property type="protein sequence ID" value="CAH0991914.1"/>
    <property type="molecule type" value="Genomic_DNA"/>
</dbReference>
<evidence type="ECO:0000313" key="2">
    <source>
        <dbReference type="Proteomes" id="UP000838100"/>
    </source>
</evidence>
<dbReference type="RefSeq" id="WP_237444613.1">
    <property type="nucleotide sequence ID" value="NZ_CAKLPX010000002.1"/>
</dbReference>
<sequence length="207" mass="23776">MQSTLFYVHDPMCSWCWGYNPVWQQLKQQLPEGVAIEYIVGGLAPDTDEPMPAEQRQQIEGYWREIQDQLGSEFNFDFWQENTPRRATYESCRAVIAADKQGEQETMIEAIQQAYYLRAKNPSDRSVLVELATEIGLDTATFLADLDEADTEIRLLDDIAMARRWKVPGFPALVLLAGDQLKHIEVDYKNPETSLQQIKQCIKQATQ</sequence>
<accession>A0ABN8EL02</accession>
<proteinExistence type="predicted"/>
<dbReference type="CDD" id="cd03025">
    <property type="entry name" value="DsbA_FrnE_like"/>
    <property type="match status" value="1"/>
</dbReference>
<name>A0ABN8EL02_9GAMM</name>
<evidence type="ECO:0000313" key="1">
    <source>
        <dbReference type="EMBL" id="CAH0991914.1"/>
    </source>
</evidence>
<reference evidence="1" key="1">
    <citation type="submission" date="2021-12" db="EMBL/GenBank/DDBJ databases">
        <authorList>
            <person name="Rodrigo-Torres L."/>
            <person name="Arahal R. D."/>
            <person name="Lucena T."/>
        </authorList>
    </citation>
    <scope>NUCLEOTIDE SEQUENCE</scope>
    <source>
        <strain evidence="1">CECT 8267</strain>
    </source>
</reference>
<comment type="caution">
    <text evidence="1">The sequence shown here is derived from an EMBL/GenBank/DDBJ whole genome shotgun (WGS) entry which is preliminary data.</text>
</comment>
<dbReference type="SUPFAM" id="SSF52833">
    <property type="entry name" value="Thioredoxin-like"/>
    <property type="match status" value="1"/>
</dbReference>
<dbReference type="PANTHER" id="PTHR13887:SF54">
    <property type="entry name" value="DSBA FAMILY PROTEIN"/>
    <property type="match status" value="1"/>
</dbReference>
<dbReference type="Proteomes" id="UP000838100">
    <property type="component" value="Unassembled WGS sequence"/>
</dbReference>
<organism evidence="1 2">
    <name type="scientific">Sinobacterium norvegicum</name>
    <dbReference type="NCBI Taxonomy" id="1641715"/>
    <lineage>
        <taxon>Bacteria</taxon>
        <taxon>Pseudomonadati</taxon>
        <taxon>Pseudomonadota</taxon>
        <taxon>Gammaproteobacteria</taxon>
        <taxon>Cellvibrionales</taxon>
        <taxon>Spongiibacteraceae</taxon>
        <taxon>Sinobacterium</taxon>
    </lineage>
</organism>
<dbReference type="Gene3D" id="3.40.30.10">
    <property type="entry name" value="Glutaredoxin"/>
    <property type="match status" value="1"/>
</dbReference>
<keyword evidence="2" id="KW-1185">Reference proteome</keyword>
<dbReference type="Pfam" id="PF13743">
    <property type="entry name" value="Thioredoxin_5"/>
    <property type="match status" value="1"/>
</dbReference>
<gene>
    <name evidence="1" type="ORF">SIN8267_02029</name>
</gene>
<dbReference type="PANTHER" id="PTHR13887">
    <property type="entry name" value="GLUTATHIONE S-TRANSFERASE KAPPA"/>
    <property type="match status" value="1"/>
</dbReference>
<protein>
    <recommendedName>
        <fullName evidence="3">DsbA family protein</fullName>
    </recommendedName>
</protein>
<dbReference type="InterPro" id="IPR036249">
    <property type="entry name" value="Thioredoxin-like_sf"/>
</dbReference>